<keyword evidence="2" id="KW-0812">Transmembrane</keyword>
<dbReference type="AlphaFoldDB" id="A0A420HZE3"/>
<organism evidence="3 4">
    <name type="scientific">Golovinomyces cichoracearum</name>
    <dbReference type="NCBI Taxonomy" id="62708"/>
    <lineage>
        <taxon>Eukaryota</taxon>
        <taxon>Fungi</taxon>
        <taxon>Dikarya</taxon>
        <taxon>Ascomycota</taxon>
        <taxon>Pezizomycotina</taxon>
        <taxon>Leotiomycetes</taxon>
        <taxon>Erysiphales</taxon>
        <taxon>Erysiphaceae</taxon>
        <taxon>Golovinomyces</taxon>
    </lineage>
</organism>
<sequence>MVKSSIPLAIFFSLLLLIIIFSCIGLLIHTQLRARRLGLPRPSLSSYNPFAKKHEYYGPSPAHGGLVGWARDKARIFKNRNIHSNTGPSAEPFRNNDGRRMKNHKFNPLDPDEAWDTRVEEEPSSYPFYQEQEFKYHHLTDVPPEQNNSRDQEPS</sequence>
<gene>
    <name evidence="3" type="ORF">GcM3_144003</name>
</gene>
<proteinExistence type="predicted"/>
<keyword evidence="2" id="KW-1133">Transmembrane helix</keyword>
<feature type="transmembrane region" description="Helical" evidence="2">
    <location>
        <begin position="6"/>
        <end position="28"/>
    </location>
</feature>
<evidence type="ECO:0000313" key="3">
    <source>
        <dbReference type="EMBL" id="RKF62795.1"/>
    </source>
</evidence>
<feature type="region of interest" description="Disordered" evidence="1">
    <location>
        <begin position="136"/>
        <end position="155"/>
    </location>
</feature>
<dbReference type="Proteomes" id="UP000283383">
    <property type="component" value="Unassembled WGS sequence"/>
</dbReference>
<evidence type="ECO:0000256" key="2">
    <source>
        <dbReference type="SAM" id="Phobius"/>
    </source>
</evidence>
<evidence type="ECO:0000313" key="4">
    <source>
        <dbReference type="Proteomes" id="UP000283383"/>
    </source>
</evidence>
<evidence type="ECO:0000256" key="1">
    <source>
        <dbReference type="SAM" id="MobiDB-lite"/>
    </source>
</evidence>
<keyword evidence="4" id="KW-1185">Reference proteome</keyword>
<accession>A0A420HZE3</accession>
<comment type="caution">
    <text evidence="3">The sequence shown here is derived from an EMBL/GenBank/DDBJ whole genome shotgun (WGS) entry which is preliminary data.</text>
</comment>
<protein>
    <submittedName>
        <fullName evidence="3">Uncharacterized protein</fullName>
    </submittedName>
</protein>
<feature type="region of interest" description="Disordered" evidence="1">
    <location>
        <begin position="80"/>
        <end position="127"/>
    </location>
</feature>
<dbReference type="EMBL" id="MCBQ01014463">
    <property type="protein sequence ID" value="RKF62795.1"/>
    <property type="molecule type" value="Genomic_DNA"/>
</dbReference>
<reference evidence="3 4" key="1">
    <citation type="journal article" date="2018" name="BMC Genomics">
        <title>Comparative genome analyses reveal sequence features reflecting distinct modes of host-adaptation between dicot and monocot powdery mildew.</title>
        <authorList>
            <person name="Wu Y."/>
            <person name="Ma X."/>
            <person name="Pan Z."/>
            <person name="Kale S.D."/>
            <person name="Song Y."/>
            <person name="King H."/>
            <person name="Zhang Q."/>
            <person name="Presley C."/>
            <person name="Deng X."/>
            <person name="Wei C.I."/>
            <person name="Xiao S."/>
        </authorList>
    </citation>
    <scope>NUCLEOTIDE SEQUENCE [LARGE SCALE GENOMIC DNA]</scope>
    <source>
        <strain evidence="3">UMSG3</strain>
    </source>
</reference>
<dbReference type="STRING" id="62708.A0A420HZE3"/>
<keyword evidence="2" id="KW-0472">Membrane</keyword>
<name>A0A420HZE3_9PEZI</name>
<dbReference type="PROSITE" id="PS51257">
    <property type="entry name" value="PROKAR_LIPOPROTEIN"/>
    <property type="match status" value="1"/>
</dbReference>